<dbReference type="Gene3D" id="3.90.1570.10">
    <property type="entry name" value="tt1808, chain A"/>
    <property type="match status" value="1"/>
</dbReference>
<dbReference type="KEGG" id="tig:THII_3503"/>
<keyword evidence="3" id="KW-1185">Reference proteome</keyword>
<dbReference type="STRING" id="40754.THII_3503"/>
<dbReference type="Proteomes" id="UP000031623">
    <property type="component" value="Chromosome"/>
</dbReference>
<name>A0A090AQC8_9GAMM</name>
<dbReference type="CDD" id="cd06260">
    <property type="entry name" value="DUF820-like"/>
    <property type="match status" value="1"/>
</dbReference>
<organism evidence="2 3">
    <name type="scientific">Thioploca ingrica</name>
    <dbReference type="NCBI Taxonomy" id="40754"/>
    <lineage>
        <taxon>Bacteria</taxon>
        <taxon>Pseudomonadati</taxon>
        <taxon>Pseudomonadota</taxon>
        <taxon>Gammaproteobacteria</taxon>
        <taxon>Thiotrichales</taxon>
        <taxon>Thiotrichaceae</taxon>
        <taxon>Thioploca</taxon>
    </lineage>
</organism>
<proteinExistence type="predicted"/>
<evidence type="ECO:0000313" key="3">
    <source>
        <dbReference type="Proteomes" id="UP000031623"/>
    </source>
</evidence>
<dbReference type="HOGENOM" id="CLU_076312_2_0_6"/>
<feature type="domain" description="Putative restriction endonuclease" evidence="1">
    <location>
        <begin position="40"/>
        <end position="188"/>
    </location>
</feature>
<dbReference type="PANTHER" id="PTHR35400:SF1">
    <property type="entry name" value="SLR1083 PROTEIN"/>
    <property type="match status" value="1"/>
</dbReference>
<reference evidence="2 3" key="1">
    <citation type="journal article" date="2014" name="ISME J.">
        <title>Ecophysiology of Thioploca ingrica as revealed by the complete genome sequence supplemented with proteomic evidence.</title>
        <authorList>
            <person name="Kojima H."/>
            <person name="Ogura Y."/>
            <person name="Yamamoto N."/>
            <person name="Togashi T."/>
            <person name="Mori H."/>
            <person name="Watanabe T."/>
            <person name="Nemoto F."/>
            <person name="Kurokawa K."/>
            <person name="Hayashi T."/>
            <person name="Fukui M."/>
        </authorList>
    </citation>
    <scope>NUCLEOTIDE SEQUENCE [LARGE SCALE GENOMIC DNA]</scope>
</reference>
<sequence>MSAIAEYLENISSTAATAEPHLYPINVATYHRMGEIGIWAKGERTELIDARIMTMAPIGSEHADWVDRLNQFFVKTVPEDITVRIQNPVHLDEYNEPQPDIALLRPREQPYREAHPHAEDVLLIIEVADTSLNYDRHVKVPLYARYGIVEVWLLDIRGNRLEIYQEPHEESYRIMLKPRRNERITPMKLATIGIDLSNFR</sequence>
<dbReference type="AlphaFoldDB" id="A0A090AQC8"/>
<evidence type="ECO:0000313" key="2">
    <source>
        <dbReference type="EMBL" id="BAP57800.1"/>
    </source>
</evidence>
<gene>
    <name evidence="2" type="ORF">THII_3503</name>
</gene>
<dbReference type="InterPro" id="IPR008538">
    <property type="entry name" value="Uma2"/>
</dbReference>
<protein>
    <recommendedName>
        <fullName evidence="1">Putative restriction endonuclease domain-containing protein</fullName>
    </recommendedName>
</protein>
<dbReference type="EMBL" id="AP014633">
    <property type="protein sequence ID" value="BAP57800.1"/>
    <property type="molecule type" value="Genomic_DNA"/>
</dbReference>
<dbReference type="InterPro" id="IPR011335">
    <property type="entry name" value="Restrct_endonuc-II-like"/>
</dbReference>
<dbReference type="OrthoDB" id="9799703at2"/>
<dbReference type="PANTHER" id="PTHR35400">
    <property type="entry name" value="SLR1083 PROTEIN"/>
    <property type="match status" value="1"/>
</dbReference>
<dbReference type="InterPro" id="IPR012296">
    <property type="entry name" value="Nuclease_put_TT1808"/>
</dbReference>
<dbReference type="SUPFAM" id="SSF52980">
    <property type="entry name" value="Restriction endonuclease-like"/>
    <property type="match status" value="1"/>
</dbReference>
<dbReference type="Pfam" id="PF05685">
    <property type="entry name" value="Uma2"/>
    <property type="match status" value="1"/>
</dbReference>
<evidence type="ECO:0000259" key="1">
    <source>
        <dbReference type="Pfam" id="PF05685"/>
    </source>
</evidence>
<accession>A0A090AQC8</accession>